<dbReference type="OrthoDB" id="210273at2"/>
<organism evidence="2 3">
    <name type="scientific">Brevibacillus fluminis</name>
    <dbReference type="NCBI Taxonomy" id="511487"/>
    <lineage>
        <taxon>Bacteria</taxon>
        <taxon>Bacillati</taxon>
        <taxon>Bacillota</taxon>
        <taxon>Bacilli</taxon>
        <taxon>Bacillales</taxon>
        <taxon>Paenibacillaceae</taxon>
        <taxon>Brevibacillus</taxon>
    </lineage>
</organism>
<keyword evidence="3" id="KW-1185">Reference proteome</keyword>
<comment type="caution">
    <text evidence="2">The sequence shown here is derived from an EMBL/GenBank/DDBJ whole genome shotgun (WGS) entry which is preliminary data.</text>
</comment>
<dbReference type="EMBL" id="RHHQ01000008">
    <property type="protein sequence ID" value="RNB89728.1"/>
    <property type="molecule type" value="Genomic_DNA"/>
</dbReference>
<feature type="signal peptide" evidence="1">
    <location>
        <begin position="1"/>
        <end position="25"/>
    </location>
</feature>
<accession>A0A3M8DNS5</accession>
<dbReference type="AlphaFoldDB" id="A0A3M8DNS5"/>
<sequence length="978" mass="108632">MLKRTISMGTAILMGATALITSAQAAAVPYLKPYVTDNKFGFTDGSKRITQPVYDDFKKAANVLIVKKNGKQGVIDAKTGATLIAPVWDQIDIPEQKNIAILRKGAVLQTFTFSTKTLSKAVFKEYATFYLSDKHTSVIALTGSSSMLMDTDGKVLIPQFQGNIRFVDWKEPKSADANRDTTRYAIAVSAKELTMFDPVSLKPMFSVPAVTLAGPDNEIPTVSCLQVVRNGKTGLVKRDGSFALEPNYSGVQLLEGTFASFRGPKGVGLVSDGKIVLDPSYEEVGELPYPTAGYFGRKGDIVTYYVNDGSSSFSLRKGAEYLYGKNDTYVLGKDVDSSLYGVKSLKGETIVPFEYPGLQGVPAAWVLVRKDGKKGILAQRSLSVVSPEVWFDSFVTMGGYDMLALTDGKKLALYSQEKGLLVPFQEGLQIRYDSKHNAVLVTTPDNKTREYRTYEPPLDPNQKPDINAPKIEQLNEQLSTSFVRDKGYTILRTASGEPVSSQIYQFVRKEGQLILANIDAASTSFDVYTATGELINKGLRIAVRNDPEVEPTVLIKAGDSYYALAAKENTRGKALVRLHGNQMTVLTDFTYWRITKWGDFAAEGVLVDLSRQNGGDDFTMLTTDSMRPKLEQVEAYGIGDQFYFIQKQGTWNVFDKKLNPLTTGNYKSLRSASVSPEKSQHLIVQDAKTGLYGLVSTKGTVLAAPKYEYLSLIDDTFSEQLGYDTGIQHWFVVVKGNQFGYLNENGKEMFMTPLYTKAPKVTNRAVKAGAFYDFEMVMRFESSELVDYGKPYSQIKGDDENRFYSHVALYFDLPQDSSKQAIIAALVSKDILPTTRTGADFSYDDFFALAYYMVNGETSQKLTADQRFQWANDRGLYIQRGGHDFTSIYVDYDSLFMNKLLLAKKANVKLKPKTLSFETLTEKQRGMLLPLIQVNGIPSDKSRLPLTRAYLDPQLKKLLAEYNKASAQLLQAYLKNGL</sequence>
<evidence type="ECO:0000256" key="1">
    <source>
        <dbReference type="SAM" id="SignalP"/>
    </source>
</evidence>
<evidence type="ECO:0008006" key="4">
    <source>
        <dbReference type="Google" id="ProtNLM"/>
    </source>
</evidence>
<evidence type="ECO:0000313" key="3">
    <source>
        <dbReference type="Proteomes" id="UP000271031"/>
    </source>
</evidence>
<evidence type="ECO:0000313" key="2">
    <source>
        <dbReference type="EMBL" id="RNB89728.1"/>
    </source>
</evidence>
<reference evidence="2 3" key="1">
    <citation type="submission" date="2018-10" db="EMBL/GenBank/DDBJ databases">
        <title>Phylogenomics of Brevibacillus.</title>
        <authorList>
            <person name="Dunlap C."/>
        </authorList>
    </citation>
    <scope>NUCLEOTIDE SEQUENCE [LARGE SCALE GENOMIC DNA]</scope>
    <source>
        <strain evidence="2 3">JCM 15716</strain>
    </source>
</reference>
<keyword evidence="1" id="KW-0732">Signal</keyword>
<protein>
    <recommendedName>
        <fullName evidence="4">WG repeat-containing protein</fullName>
    </recommendedName>
</protein>
<feature type="chain" id="PRO_5018127721" description="WG repeat-containing protein" evidence="1">
    <location>
        <begin position="26"/>
        <end position="978"/>
    </location>
</feature>
<name>A0A3M8DNS5_9BACL</name>
<dbReference type="Proteomes" id="UP000271031">
    <property type="component" value="Unassembled WGS sequence"/>
</dbReference>
<dbReference type="RefSeq" id="WP_122917982.1">
    <property type="nucleotide sequence ID" value="NZ_RHHQ01000008.1"/>
</dbReference>
<proteinExistence type="predicted"/>
<gene>
    <name evidence="2" type="ORF">EDM56_11165</name>
</gene>